<accession>A0A7H8TC94</accession>
<evidence type="ECO:0000313" key="3">
    <source>
        <dbReference type="EMBL" id="QKZ20608.1"/>
    </source>
</evidence>
<keyword evidence="2" id="KW-0732">Signal</keyword>
<dbReference type="Proteomes" id="UP000509418">
    <property type="component" value="Chromosome"/>
</dbReference>
<dbReference type="EMBL" id="CP056041">
    <property type="protein sequence ID" value="QKZ20608.1"/>
    <property type="molecule type" value="Genomic_DNA"/>
</dbReference>
<feature type="chain" id="PRO_5043238710" description="Secreted protein" evidence="2">
    <location>
        <begin position="28"/>
        <end position="99"/>
    </location>
</feature>
<evidence type="ECO:0008006" key="5">
    <source>
        <dbReference type="Google" id="ProtNLM"/>
    </source>
</evidence>
<keyword evidence="4" id="KW-1185">Reference proteome</keyword>
<dbReference type="RefSeq" id="WP_030957966.1">
    <property type="nucleotide sequence ID" value="NZ_BMUS01000003.1"/>
</dbReference>
<dbReference type="GeneID" id="91328807"/>
<sequence length="99" mass="9653">MHKLRKAAVLVAALGSVGLLGSGVAHADGGDYGKSSKGSSLSILQSSTCRSHDANVDILGQVGIANGLGGNLLNGEGNPGAQETALGSSMGCNNSAFGK</sequence>
<evidence type="ECO:0000313" key="4">
    <source>
        <dbReference type="Proteomes" id="UP000509418"/>
    </source>
</evidence>
<evidence type="ECO:0000256" key="2">
    <source>
        <dbReference type="SAM" id="SignalP"/>
    </source>
</evidence>
<name>A0A7H8TC94_STRCX</name>
<feature type="signal peptide" evidence="2">
    <location>
        <begin position="1"/>
        <end position="27"/>
    </location>
</feature>
<feature type="region of interest" description="Disordered" evidence="1">
    <location>
        <begin position="76"/>
        <end position="99"/>
    </location>
</feature>
<evidence type="ECO:0000256" key="1">
    <source>
        <dbReference type="SAM" id="MobiDB-lite"/>
    </source>
</evidence>
<gene>
    <name evidence="3" type="ORF">HUT05_26660</name>
</gene>
<reference evidence="3 4" key="1">
    <citation type="submission" date="2020-06" db="EMBL/GenBank/DDBJ databases">
        <title>Genome mining for natural products.</title>
        <authorList>
            <person name="Zhang B."/>
            <person name="Shi J."/>
            <person name="Ge H."/>
        </authorList>
    </citation>
    <scope>NUCLEOTIDE SEQUENCE [LARGE SCALE GENOMIC DNA]</scope>
    <source>
        <strain evidence="3 4">NA02069</strain>
    </source>
</reference>
<feature type="compositionally biased region" description="Polar residues" evidence="1">
    <location>
        <begin position="85"/>
        <end position="99"/>
    </location>
</feature>
<dbReference type="AlphaFoldDB" id="A0A7H8TC94"/>
<organism evidence="3 4">
    <name type="scientific">Streptomyces chartreusis</name>
    <dbReference type="NCBI Taxonomy" id="1969"/>
    <lineage>
        <taxon>Bacteria</taxon>
        <taxon>Bacillati</taxon>
        <taxon>Actinomycetota</taxon>
        <taxon>Actinomycetes</taxon>
        <taxon>Kitasatosporales</taxon>
        <taxon>Streptomycetaceae</taxon>
        <taxon>Streptomyces</taxon>
    </lineage>
</organism>
<proteinExistence type="predicted"/>
<protein>
    <recommendedName>
        <fullName evidence="5">Secreted protein</fullName>
    </recommendedName>
</protein>